<dbReference type="PANTHER" id="PTHR34258:SF1">
    <property type="entry name" value="ARMADILLO-LIKE HELICAL DOMAIN CONTAINING PROTEIN 1"/>
    <property type="match status" value="1"/>
</dbReference>
<dbReference type="InterPro" id="IPR011989">
    <property type="entry name" value="ARM-like"/>
</dbReference>
<dbReference type="Ensembl" id="ENSPKIT00000024068.1">
    <property type="protein sequence ID" value="ENSPKIP00000000185.1"/>
    <property type="gene ID" value="ENSPKIG00000018948.1"/>
</dbReference>
<dbReference type="GeneTree" id="ENSGT00940000166922"/>
<accession>A0A3B3Q489</accession>
<dbReference type="InterPro" id="IPR016024">
    <property type="entry name" value="ARM-type_fold"/>
</dbReference>
<sequence length="403" mass="45236">MSSRKQLVEFLREWDRGGAAARSHMLEVFVGRSLGETGPELELRFAQAASLFLARLTAWVRLHYMFGTYLGLQLRAVSVFLSASNSHRYLTEFLEVGGVLTLLEILNQKQIKDEDKTEALRLLQIISNAGRKYKEFICENFGVQAIVECLAKSTSVDTKETASVLLESLAHGNYKYQKQVYKGLVALLQCTSPTAQQLALQNLRTAHKIVNSAHPKIIEPLLNMLKSLNLEVQYEAIELIRDLMAYDEVKPALLKGLVALLKPVKKEPQQYQILKDPERINMTASLPVFIQQAAAAKAIRMLSQGSSQLSHDLLHHDVMHHVLYAMGNREHADSQKQACLALKQFVHTHPVLEGHVQAAMGVTLFDLFMNNPEALYMKMNDIQADILVSNKTNISEVLEECAC</sequence>
<dbReference type="InterPro" id="IPR041090">
    <property type="entry name" value="DUF5578"/>
</dbReference>
<evidence type="ECO:0000313" key="2">
    <source>
        <dbReference type="Proteomes" id="UP000261540"/>
    </source>
</evidence>
<evidence type="ECO:0000313" key="1">
    <source>
        <dbReference type="Ensembl" id="ENSPKIP00000000216.1"/>
    </source>
</evidence>
<protein>
    <submittedName>
        <fullName evidence="1">Armadillo like helical domain containing 1</fullName>
    </submittedName>
</protein>
<dbReference type="PANTHER" id="PTHR34258">
    <property type="entry name" value="ARMADILLO-LIKE HELICAL DOMAIN CONTAINING PROTEIN 1"/>
    <property type="match status" value="1"/>
</dbReference>
<dbReference type="CTD" id="4595"/>
<keyword evidence="2" id="KW-1185">Reference proteome</keyword>
<name>A0A3B3Q489_9TELE</name>
<dbReference type="Proteomes" id="UP000261540">
    <property type="component" value="Unplaced"/>
</dbReference>
<dbReference type="SUPFAM" id="SSF48371">
    <property type="entry name" value="ARM repeat"/>
    <property type="match status" value="1"/>
</dbReference>
<dbReference type="Gene3D" id="1.25.10.10">
    <property type="entry name" value="Leucine-rich Repeat Variant"/>
    <property type="match status" value="1"/>
</dbReference>
<dbReference type="Pfam" id="PF17741">
    <property type="entry name" value="DUF5578"/>
    <property type="match status" value="1"/>
</dbReference>
<organism evidence="1 2">
    <name type="scientific">Paramormyrops kingsleyae</name>
    <dbReference type="NCBI Taxonomy" id="1676925"/>
    <lineage>
        <taxon>Eukaryota</taxon>
        <taxon>Metazoa</taxon>
        <taxon>Chordata</taxon>
        <taxon>Craniata</taxon>
        <taxon>Vertebrata</taxon>
        <taxon>Euteleostomi</taxon>
        <taxon>Actinopterygii</taxon>
        <taxon>Neopterygii</taxon>
        <taxon>Teleostei</taxon>
        <taxon>Osteoglossocephala</taxon>
        <taxon>Osteoglossomorpha</taxon>
        <taxon>Osteoglossiformes</taxon>
        <taxon>Mormyridae</taxon>
        <taxon>Paramormyrops</taxon>
    </lineage>
</organism>
<proteinExistence type="predicted"/>
<dbReference type="Ensembl" id="ENSPKIT00000024101.1">
    <property type="protein sequence ID" value="ENSPKIP00000000216.1"/>
    <property type="gene ID" value="ENSPKIG00000018948.1"/>
</dbReference>
<reference evidence="1" key="1">
    <citation type="submission" date="2025-05" db="UniProtKB">
        <authorList>
            <consortium name="Ensembl"/>
        </authorList>
    </citation>
    <scope>IDENTIFICATION</scope>
</reference>
<dbReference type="AlphaFoldDB" id="A0A3B3Q489"/>